<dbReference type="GeneID" id="92082454"/>
<comment type="caution">
    <text evidence="3">The sequence shown here is derived from an EMBL/GenBank/DDBJ whole genome shotgun (WGS) entry which is preliminary data.</text>
</comment>
<protein>
    <submittedName>
        <fullName evidence="3">Uncharacterized protein</fullName>
    </submittedName>
</protein>
<dbReference type="EMBL" id="JAQQWE010000009">
    <property type="protein sequence ID" value="KAK7940783.1"/>
    <property type="molecule type" value="Genomic_DNA"/>
</dbReference>
<keyword evidence="2" id="KW-0812">Transmembrane</keyword>
<keyword evidence="2" id="KW-0472">Membrane</keyword>
<sequence>MPQQPRRRQQSVVSSVVSRLGFALMHGLTLPYYRFFRQNTLLPILAIAKAIDVRRDEEEIRSMVARWRARKLYELHYIQIALGPAAWYSCLILSLFAISLSSSEAFTLTNFRAPGPILVEQPPLSSNLHAEVSMIIRLEQGLGDGEQDQRQRTAAASPDDREKDKAASPPPPPPPARALVRWNMVFTWQAPMAAVLLRRRVPDGRDCLRLHTLVRRRRLLGRKSAVFVWCSFWAYKFVDLDHV</sequence>
<dbReference type="RefSeq" id="XP_066693535.1">
    <property type="nucleotide sequence ID" value="XM_066849392.1"/>
</dbReference>
<name>A0ABR1PUU1_9PEZI</name>
<keyword evidence="2" id="KW-1133">Transmembrane helix</keyword>
<dbReference type="Proteomes" id="UP001391051">
    <property type="component" value="Unassembled WGS sequence"/>
</dbReference>
<keyword evidence="4" id="KW-1185">Reference proteome</keyword>
<organism evidence="3 4">
    <name type="scientific">Apiospora aurea</name>
    <dbReference type="NCBI Taxonomy" id="335848"/>
    <lineage>
        <taxon>Eukaryota</taxon>
        <taxon>Fungi</taxon>
        <taxon>Dikarya</taxon>
        <taxon>Ascomycota</taxon>
        <taxon>Pezizomycotina</taxon>
        <taxon>Sordariomycetes</taxon>
        <taxon>Xylariomycetidae</taxon>
        <taxon>Amphisphaeriales</taxon>
        <taxon>Apiosporaceae</taxon>
        <taxon>Apiospora</taxon>
    </lineage>
</organism>
<feature type="region of interest" description="Disordered" evidence="1">
    <location>
        <begin position="144"/>
        <end position="174"/>
    </location>
</feature>
<gene>
    <name evidence="3" type="ORF">PG986_013170</name>
</gene>
<evidence type="ECO:0000313" key="3">
    <source>
        <dbReference type="EMBL" id="KAK7940783.1"/>
    </source>
</evidence>
<reference evidence="3 4" key="1">
    <citation type="submission" date="2023-01" db="EMBL/GenBank/DDBJ databases">
        <title>Analysis of 21 Apiospora genomes using comparative genomics revels a genus with tremendous synthesis potential of carbohydrate active enzymes and secondary metabolites.</title>
        <authorList>
            <person name="Sorensen T."/>
        </authorList>
    </citation>
    <scope>NUCLEOTIDE SEQUENCE [LARGE SCALE GENOMIC DNA]</scope>
    <source>
        <strain evidence="3 4">CBS 24483</strain>
    </source>
</reference>
<feature type="transmembrane region" description="Helical" evidence="2">
    <location>
        <begin position="75"/>
        <end position="98"/>
    </location>
</feature>
<evidence type="ECO:0000256" key="1">
    <source>
        <dbReference type="SAM" id="MobiDB-lite"/>
    </source>
</evidence>
<proteinExistence type="predicted"/>
<accession>A0ABR1PUU1</accession>
<evidence type="ECO:0000313" key="4">
    <source>
        <dbReference type="Proteomes" id="UP001391051"/>
    </source>
</evidence>
<evidence type="ECO:0000256" key="2">
    <source>
        <dbReference type="SAM" id="Phobius"/>
    </source>
</evidence>